<gene>
    <name evidence="1" type="primary">INO80_3</name>
    <name evidence="1" type="ORF">DSO57_1023151</name>
</gene>
<keyword evidence="1" id="KW-0067">ATP-binding</keyword>
<dbReference type="Proteomes" id="UP001165960">
    <property type="component" value="Unassembled WGS sequence"/>
</dbReference>
<organism evidence="1 2">
    <name type="scientific">Entomophthora muscae</name>
    <dbReference type="NCBI Taxonomy" id="34485"/>
    <lineage>
        <taxon>Eukaryota</taxon>
        <taxon>Fungi</taxon>
        <taxon>Fungi incertae sedis</taxon>
        <taxon>Zoopagomycota</taxon>
        <taxon>Entomophthoromycotina</taxon>
        <taxon>Entomophthoromycetes</taxon>
        <taxon>Entomophthorales</taxon>
        <taxon>Entomophthoraceae</taxon>
        <taxon>Entomophthora</taxon>
    </lineage>
</organism>
<evidence type="ECO:0000313" key="2">
    <source>
        <dbReference type="Proteomes" id="UP001165960"/>
    </source>
</evidence>
<sequence length="1213" mass="139005">MSSSRHRRHYLASTHPEDSPEISDGASEHLAYQNSRSRTSNGHKAQEKRVELSASYSSTSSPSNQSENMSSDNEAEMPDPVVNHLLIQYMVETRKRHIKIQKDYNEKALKAMKTRHNVFFSDHPDFGKPSLEVPSYNRKPGPAQLSEEYLRKESYSDSRVPLHAMPQSETPTRNSGHAYPQSREQGDQEYVSPAPVKPFNSISVYASRSPLEPKPAAYSTPDILEHPVGNKQSTTTTVWADCVQAIPLAYKIVLQSGRSRQGLAVKLATLCQREVEKTAYRRNRLTREFVSRSKRHMRDMLAYWRHNEKEEREARKRAEKEELEKRKQEEEAREARRHEKKLNFLITQTELYGHFVSKRMNQANADPEDDVAPVNFNDMDFDADDAALQEQARRSAQHALKLQTDRTRQFDQDAHQRKLEGEAESGAEPPDVDQMNFQDPSTMQKDSNIEQPKMLTCQLKSYQLKGLNWLANLYEQGINGILADEMGLGKTVQSISLLAHLAESHNIWGPFLVIAPASTLHNWQQELTKFSPALKTLPYWGNVKDRKTLRKFWSQKQLYTRDAPFHVLVTSYQLIMTDERYFQRIKWQYMILDEAQAIKSSASARWKTLMNFHCRNRLLLTGTPIQNSMQELWALLHFIMPSLFDSHEEFSEWFSRDIENHAENSGQLDQHQLSRLHMILKPFMLRRVKKNVQHELGEKIELEIMCSLTPRQRQLYSTLRERISLSELLAKSQSSLDNNSVESLLNLVIQFRKVCNHPELFERADVQSPLAFCRYPEAPPGDFPILPFNSHSHIQLRFPRIVYTEAVPQSPLLALKSDFNIWTPDRLATRPENLLTNFSPGDLAGMHRLDLPTLVRLHHQESQIASLNVFNMTPQTLLQGLQERYNFSGVPEATLDQMIGLRATSCYQPKAVAPPPAIDFGDIHHQEFQKRLAQNRSLRSDLLNVYPDIGFSDILVPAPAKLIMNSGKLMALDKLLTQLKAEGHRVLLYSQMTRMIDLMEEYLTYRQHSYLRLDGSSKISDRRDLVEDWQTRPDLFVFLLSTRAGGLGINLTAADTVIFYDSDWNPTVDQQAMDRAHRLGQTRQVTVYRLVSRGTIEERILQRAKQKDAIHRVVIAGGDFKAPDLKPKEIYSLLLDEDQPQTTPGSPLIQELPAPASQSNAPPATRRPPTSIADLLGPSDQDSTQSTSKRALDEDTEAASNKRQMTDHHPQLE</sequence>
<accession>A0ACC2RTY7</accession>
<reference evidence="1" key="1">
    <citation type="submission" date="2022-04" db="EMBL/GenBank/DDBJ databases">
        <title>Genome of the entomopathogenic fungus Entomophthora muscae.</title>
        <authorList>
            <person name="Elya C."/>
            <person name="Lovett B.R."/>
            <person name="Lee E."/>
            <person name="Macias A.M."/>
            <person name="Hajek A.E."/>
            <person name="De Bivort B.L."/>
            <person name="Kasson M.T."/>
            <person name="De Fine Licht H.H."/>
            <person name="Stajich J.E."/>
        </authorList>
    </citation>
    <scope>NUCLEOTIDE SEQUENCE</scope>
    <source>
        <strain evidence="1">Berkeley</strain>
    </source>
</reference>
<name>A0ACC2RTY7_9FUNG</name>
<comment type="caution">
    <text evidence="1">The sequence shown here is derived from an EMBL/GenBank/DDBJ whole genome shotgun (WGS) entry which is preliminary data.</text>
</comment>
<proteinExistence type="predicted"/>
<keyword evidence="2" id="KW-1185">Reference proteome</keyword>
<evidence type="ECO:0000313" key="1">
    <source>
        <dbReference type="EMBL" id="KAJ9053544.1"/>
    </source>
</evidence>
<keyword evidence="1" id="KW-0547">Nucleotide-binding</keyword>
<keyword evidence="1" id="KW-0378">Hydrolase</keyword>
<keyword evidence="1" id="KW-0347">Helicase</keyword>
<protein>
    <submittedName>
        <fullName evidence="1">DNA helicase ino80</fullName>
    </submittedName>
</protein>
<dbReference type="EMBL" id="QTSX02006509">
    <property type="protein sequence ID" value="KAJ9053544.1"/>
    <property type="molecule type" value="Genomic_DNA"/>
</dbReference>